<dbReference type="Proteomes" id="UP000593560">
    <property type="component" value="Unassembled WGS sequence"/>
</dbReference>
<protein>
    <recommendedName>
        <fullName evidence="1">RNase H type-1 domain-containing protein</fullName>
    </recommendedName>
</protein>
<reference evidence="2 3" key="1">
    <citation type="journal article" date="2019" name="Genome Biol. Evol.">
        <title>Insights into the evolution of the New World diploid cottons (Gossypium, subgenus Houzingenia) based on genome sequencing.</title>
        <authorList>
            <person name="Grover C.E."/>
            <person name="Arick M.A. 2nd"/>
            <person name="Thrash A."/>
            <person name="Conover J.L."/>
            <person name="Sanders W.S."/>
            <person name="Peterson D.G."/>
            <person name="Frelichowski J.E."/>
            <person name="Scheffler J.A."/>
            <person name="Scheffler B.E."/>
            <person name="Wendel J.F."/>
        </authorList>
    </citation>
    <scope>NUCLEOTIDE SEQUENCE [LARGE SCALE GENOMIC DNA]</scope>
    <source>
        <strain evidence="2">0</strain>
        <tissue evidence="2">Leaf</tissue>
    </source>
</reference>
<organism evidence="2 3">
    <name type="scientific">Gossypium harknessii</name>
    <dbReference type="NCBI Taxonomy" id="34285"/>
    <lineage>
        <taxon>Eukaryota</taxon>
        <taxon>Viridiplantae</taxon>
        <taxon>Streptophyta</taxon>
        <taxon>Embryophyta</taxon>
        <taxon>Tracheophyta</taxon>
        <taxon>Spermatophyta</taxon>
        <taxon>Magnoliopsida</taxon>
        <taxon>eudicotyledons</taxon>
        <taxon>Gunneridae</taxon>
        <taxon>Pentapetalae</taxon>
        <taxon>rosids</taxon>
        <taxon>malvids</taxon>
        <taxon>Malvales</taxon>
        <taxon>Malvaceae</taxon>
        <taxon>Malvoideae</taxon>
        <taxon>Gossypium</taxon>
    </lineage>
</organism>
<name>A0A7J9HWF5_9ROSI</name>
<evidence type="ECO:0000313" key="3">
    <source>
        <dbReference type="Proteomes" id="UP000593560"/>
    </source>
</evidence>
<dbReference type="OrthoDB" id="956065at2759"/>
<sequence>MAEAYACLQAVIFADEMGFSDVCLEEDALKVLKKLRTLRNDRSVIGNTISEINSRATRFKNFTSQYLPQTANETVHELATWGRRCETSIYWMEEVPLDVESIVTNEQWW</sequence>
<keyword evidence="3" id="KW-1185">Reference proteome</keyword>
<dbReference type="AlphaFoldDB" id="A0A7J9HWF5"/>
<dbReference type="PANTHER" id="PTHR47074">
    <property type="entry name" value="BNAC02G40300D PROTEIN"/>
    <property type="match status" value="1"/>
</dbReference>
<dbReference type="EMBL" id="JABFAD010000012">
    <property type="protein sequence ID" value="MBA0814013.1"/>
    <property type="molecule type" value="Genomic_DNA"/>
</dbReference>
<dbReference type="InterPro" id="IPR052929">
    <property type="entry name" value="RNase_H-like_EbsB-rel"/>
</dbReference>
<dbReference type="PANTHER" id="PTHR47074:SF61">
    <property type="entry name" value="RNASE H TYPE-1 DOMAIN-CONTAINING PROTEIN"/>
    <property type="match status" value="1"/>
</dbReference>
<feature type="domain" description="RNase H type-1" evidence="1">
    <location>
        <begin position="1"/>
        <end position="81"/>
    </location>
</feature>
<accession>A0A7J9HWF5</accession>
<dbReference type="GO" id="GO:0004523">
    <property type="term" value="F:RNA-DNA hybrid ribonuclease activity"/>
    <property type="evidence" value="ECO:0007669"/>
    <property type="project" value="InterPro"/>
</dbReference>
<gene>
    <name evidence="2" type="ORF">Gohar_019863</name>
</gene>
<evidence type="ECO:0000259" key="1">
    <source>
        <dbReference type="Pfam" id="PF13456"/>
    </source>
</evidence>
<dbReference type="Gene3D" id="3.30.420.10">
    <property type="entry name" value="Ribonuclease H-like superfamily/Ribonuclease H"/>
    <property type="match status" value="1"/>
</dbReference>
<dbReference type="InterPro" id="IPR036397">
    <property type="entry name" value="RNaseH_sf"/>
</dbReference>
<proteinExistence type="predicted"/>
<dbReference type="InterPro" id="IPR002156">
    <property type="entry name" value="RNaseH_domain"/>
</dbReference>
<dbReference type="GO" id="GO:0003676">
    <property type="term" value="F:nucleic acid binding"/>
    <property type="evidence" value="ECO:0007669"/>
    <property type="project" value="InterPro"/>
</dbReference>
<evidence type="ECO:0000313" key="2">
    <source>
        <dbReference type="EMBL" id="MBA0814013.1"/>
    </source>
</evidence>
<comment type="caution">
    <text evidence="2">The sequence shown here is derived from an EMBL/GenBank/DDBJ whole genome shotgun (WGS) entry which is preliminary data.</text>
</comment>
<dbReference type="Pfam" id="PF13456">
    <property type="entry name" value="RVT_3"/>
    <property type="match status" value="1"/>
</dbReference>